<evidence type="ECO:0000313" key="1">
    <source>
        <dbReference type="EMBL" id="MCQ6959748.1"/>
    </source>
</evidence>
<sequence>MKKTIILAIAVMAVACTYRSKKNYILSTTANRYNHNNGCPVKLYREYYHAFSGFMTSGLNALYLTDSTSFRINLGLYDTEYERINTTCKGDTLKIEKLTKLGYMLSDKPDSTYISSIQYSKDVETKIYSLKKLKEEGDFDY</sequence>
<accession>A0ABT1T557</accession>
<evidence type="ECO:0008006" key="3">
    <source>
        <dbReference type="Google" id="ProtNLM"/>
    </source>
</evidence>
<comment type="caution">
    <text evidence="1">The sequence shown here is derived from an EMBL/GenBank/DDBJ whole genome shotgun (WGS) entry which is preliminary data.</text>
</comment>
<keyword evidence="2" id="KW-1185">Reference proteome</keyword>
<proteinExistence type="predicted"/>
<evidence type="ECO:0000313" key="2">
    <source>
        <dbReference type="Proteomes" id="UP001204376"/>
    </source>
</evidence>
<reference evidence="1 2" key="1">
    <citation type="submission" date="2022-07" db="EMBL/GenBank/DDBJ databases">
        <title>Mucilaginibacter sp. JC4.</title>
        <authorList>
            <person name="Le V."/>
            <person name="Ko S.-R."/>
            <person name="Ahn C.-Y."/>
            <person name="Oh H.-M."/>
        </authorList>
    </citation>
    <scope>NUCLEOTIDE SEQUENCE [LARGE SCALE GENOMIC DNA]</scope>
    <source>
        <strain evidence="1 2">JC4</strain>
    </source>
</reference>
<dbReference type="RefSeq" id="WP_256539937.1">
    <property type="nucleotide sequence ID" value="NZ_JANHOH010000004.1"/>
</dbReference>
<organism evidence="1 2">
    <name type="scientific">Mucilaginibacter aquariorum</name>
    <dbReference type="NCBI Taxonomy" id="2967225"/>
    <lineage>
        <taxon>Bacteria</taxon>
        <taxon>Pseudomonadati</taxon>
        <taxon>Bacteroidota</taxon>
        <taxon>Sphingobacteriia</taxon>
        <taxon>Sphingobacteriales</taxon>
        <taxon>Sphingobacteriaceae</taxon>
        <taxon>Mucilaginibacter</taxon>
    </lineage>
</organism>
<name>A0ABT1T557_9SPHI</name>
<dbReference type="Proteomes" id="UP001204376">
    <property type="component" value="Unassembled WGS sequence"/>
</dbReference>
<gene>
    <name evidence="1" type="ORF">NPE20_17360</name>
</gene>
<dbReference type="PROSITE" id="PS51257">
    <property type="entry name" value="PROKAR_LIPOPROTEIN"/>
    <property type="match status" value="1"/>
</dbReference>
<protein>
    <recommendedName>
        <fullName evidence="3">Lipoprotein</fullName>
    </recommendedName>
</protein>
<dbReference type="EMBL" id="JANHOH010000004">
    <property type="protein sequence ID" value="MCQ6959748.1"/>
    <property type="molecule type" value="Genomic_DNA"/>
</dbReference>